<dbReference type="SUPFAM" id="SSF52058">
    <property type="entry name" value="L domain-like"/>
    <property type="match status" value="1"/>
</dbReference>
<dbReference type="AlphaFoldDB" id="A0A6N2L3F4"/>
<evidence type="ECO:0000256" key="1">
    <source>
        <dbReference type="ARBA" id="ARBA00004251"/>
    </source>
</evidence>
<keyword evidence="7" id="KW-0677">Repeat</keyword>
<organism evidence="12">
    <name type="scientific">Salix viminalis</name>
    <name type="common">Common osier</name>
    <name type="synonym">Basket willow</name>
    <dbReference type="NCBI Taxonomy" id="40686"/>
    <lineage>
        <taxon>Eukaryota</taxon>
        <taxon>Viridiplantae</taxon>
        <taxon>Streptophyta</taxon>
        <taxon>Embryophyta</taxon>
        <taxon>Tracheophyta</taxon>
        <taxon>Spermatophyta</taxon>
        <taxon>Magnoliopsida</taxon>
        <taxon>eudicotyledons</taxon>
        <taxon>Gunneridae</taxon>
        <taxon>Pentapetalae</taxon>
        <taxon>rosids</taxon>
        <taxon>fabids</taxon>
        <taxon>Malpighiales</taxon>
        <taxon>Salicaceae</taxon>
        <taxon>Saliceae</taxon>
        <taxon>Salix</taxon>
    </lineage>
</organism>
<evidence type="ECO:0000256" key="3">
    <source>
        <dbReference type="ARBA" id="ARBA00022475"/>
    </source>
</evidence>
<keyword evidence="11" id="KW-0325">Glycoprotein</keyword>
<name>A0A6N2L3F4_SALVM</name>
<dbReference type="FunFam" id="3.80.10.10:FF:000041">
    <property type="entry name" value="LRR receptor-like serine/threonine-protein kinase ERECTA"/>
    <property type="match status" value="1"/>
</dbReference>
<dbReference type="Pfam" id="PF13855">
    <property type="entry name" value="LRR_8"/>
    <property type="match status" value="1"/>
</dbReference>
<keyword evidence="9" id="KW-0472">Membrane</keyword>
<evidence type="ECO:0000256" key="11">
    <source>
        <dbReference type="ARBA" id="ARBA00023180"/>
    </source>
</evidence>
<gene>
    <name evidence="12" type="ORF">SVIM_LOCUS177609</name>
</gene>
<dbReference type="PANTHER" id="PTHR27004:SF203">
    <property type="entry name" value="LEUCINE-RICH REPEAT-CONTAINING N-TERMINAL PLANT-TYPE DOMAIN-CONTAINING PROTEIN"/>
    <property type="match status" value="1"/>
</dbReference>
<dbReference type="EMBL" id="CAADRP010001112">
    <property type="protein sequence ID" value="VFU35659.1"/>
    <property type="molecule type" value="Genomic_DNA"/>
</dbReference>
<evidence type="ECO:0000256" key="9">
    <source>
        <dbReference type="ARBA" id="ARBA00023136"/>
    </source>
</evidence>
<keyword evidence="6" id="KW-0732">Signal</keyword>
<proteinExistence type="inferred from homology"/>
<keyword evidence="5" id="KW-0812">Transmembrane</keyword>
<dbReference type="InterPro" id="IPR001611">
    <property type="entry name" value="Leu-rich_rpt"/>
</dbReference>
<evidence type="ECO:0000256" key="5">
    <source>
        <dbReference type="ARBA" id="ARBA00022692"/>
    </source>
</evidence>
<keyword evidence="3" id="KW-1003">Cell membrane</keyword>
<dbReference type="GO" id="GO:0005886">
    <property type="term" value="C:plasma membrane"/>
    <property type="evidence" value="ECO:0007669"/>
    <property type="project" value="UniProtKB-SubCell"/>
</dbReference>
<evidence type="ECO:0000256" key="6">
    <source>
        <dbReference type="ARBA" id="ARBA00022729"/>
    </source>
</evidence>
<evidence type="ECO:0000256" key="4">
    <source>
        <dbReference type="ARBA" id="ARBA00022614"/>
    </source>
</evidence>
<evidence type="ECO:0000256" key="10">
    <source>
        <dbReference type="ARBA" id="ARBA00023170"/>
    </source>
</evidence>
<dbReference type="PANTHER" id="PTHR27004">
    <property type="entry name" value="RECEPTOR-LIKE PROTEIN 12 ISOFORM X1"/>
    <property type="match status" value="1"/>
</dbReference>
<accession>A0A6N2L3F4</accession>
<evidence type="ECO:0000256" key="2">
    <source>
        <dbReference type="ARBA" id="ARBA00009592"/>
    </source>
</evidence>
<evidence type="ECO:0000256" key="8">
    <source>
        <dbReference type="ARBA" id="ARBA00022989"/>
    </source>
</evidence>
<evidence type="ECO:0000256" key="7">
    <source>
        <dbReference type="ARBA" id="ARBA00022737"/>
    </source>
</evidence>
<comment type="similarity">
    <text evidence="2">Belongs to the RLP family.</text>
</comment>
<keyword evidence="4" id="KW-0433">Leucine-rich repeat</keyword>
<evidence type="ECO:0008006" key="13">
    <source>
        <dbReference type="Google" id="ProtNLM"/>
    </source>
</evidence>
<evidence type="ECO:0000313" key="12">
    <source>
        <dbReference type="EMBL" id="VFU35659.1"/>
    </source>
</evidence>
<comment type="subcellular location">
    <subcellularLocation>
        <location evidence="1">Cell membrane</location>
        <topology evidence="1">Single-pass type I membrane protein</topology>
    </subcellularLocation>
</comment>
<keyword evidence="8" id="KW-1133">Transmembrane helix</keyword>
<sequence>MQEGLLTLRPIGVATLACLQRTRGQELNAPKINWLELNLTSMGISGSVPSSLANLTAVTQIWLGGNKLTGSIPNLSTLKGLQTLHLGNNKLEGTIPQSLGQLEQLRELFLQNNNLDGRIPDSLRNKKGLHIQVSPGNHQSS</sequence>
<reference evidence="12" key="1">
    <citation type="submission" date="2019-03" db="EMBL/GenBank/DDBJ databases">
        <authorList>
            <person name="Mank J."/>
            <person name="Almeida P."/>
        </authorList>
    </citation>
    <scope>NUCLEOTIDE SEQUENCE</scope>
    <source>
        <strain evidence="12">78183</strain>
    </source>
</reference>
<dbReference type="Gene3D" id="3.80.10.10">
    <property type="entry name" value="Ribonuclease Inhibitor"/>
    <property type="match status" value="1"/>
</dbReference>
<dbReference type="InterPro" id="IPR032675">
    <property type="entry name" value="LRR_dom_sf"/>
</dbReference>
<protein>
    <recommendedName>
        <fullName evidence="13">Leucine-rich repeat-containing N-terminal plant-type domain-containing protein</fullName>
    </recommendedName>
</protein>
<keyword evidence="10" id="KW-0675">Receptor</keyword>